<organism evidence="2 3">
    <name type="scientific">Asterophora parasitica</name>
    <dbReference type="NCBI Taxonomy" id="117018"/>
    <lineage>
        <taxon>Eukaryota</taxon>
        <taxon>Fungi</taxon>
        <taxon>Dikarya</taxon>
        <taxon>Basidiomycota</taxon>
        <taxon>Agaricomycotina</taxon>
        <taxon>Agaricomycetes</taxon>
        <taxon>Agaricomycetidae</taxon>
        <taxon>Agaricales</taxon>
        <taxon>Tricholomatineae</taxon>
        <taxon>Lyophyllaceae</taxon>
        <taxon>Asterophora</taxon>
    </lineage>
</organism>
<feature type="region of interest" description="Disordered" evidence="1">
    <location>
        <begin position="1"/>
        <end position="76"/>
    </location>
</feature>
<reference evidence="2" key="1">
    <citation type="submission" date="2020-07" db="EMBL/GenBank/DDBJ databases">
        <authorList>
            <person name="Nieuwenhuis M."/>
            <person name="Van De Peppel L.J.J."/>
        </authorList>
    </citation>
    <scope>NUCLEOTIDE SEQUENCE</scope>
    <source>
        <strain evidence="2">AP01</strain>
        <tissue evidence="2">Mycelium</tissue>
    </source>
</reference>
<reference evidence="2" key="2">
    <citation type="submission" date="2021-10" db="EMBL/GenBank/DDBJ databases">
        <title>Phylogenomics reveals ancestral predisposition of the termite-cultivated fungus Termitomyces towards a domesticated lifestyle.</title>
        <authorList>
            <person name="Auxier B."/>
            <person name="Grum-Grzhimaylo A."/>
            <person name="Cardenas M.E."/>
            <person name="Lodge J.D."/>
            <person name="Laessoe T."/>
            <person name="Pedersen O."/>
            <person name="Smith M.E."/>
            <person name="Kuyper T.W."/>
            <person name="Franco-Molano E.A."/>
            <person name="Baroni T.J."/>
            <person name="Aanen D.K."/>
        </authorList>
    </citation>
    <scope>NUCLEOTIDE SEQUENCE</scope>
    <source>
        <strain evidence="2">AP01</strain>
        <tissue evidence="2">Mycelium</tissue>
    </source>
</reference>
<feature type="compositionally biased region" description="Basic and acidic residues" evidence="1">
    <location>
        <begin position="187"/>
        <end position="208"/>
    </location>
</feature>
<protein>
    <submittedName>
        <fullName evidence="2">Uncharacterized protein</fullName>
    </submittedName>
</protein>
<feature type="compositionally biased region" description="Basic and acidic residues" evidence="1">
    <location>
        <begin position="1"/>
        <end position="11"/>
    </location>
</feature>
<gene>
    <name evidence="2" type="ORF">DXG03_002780</name>
</gene>
<feature type="non-terminal residue" evidence="2">
    <location>
        <position position="272"/>
    </location>
</feature>
<dbReference type="AlphaFoldDB" id="A0A9P7G0K1"/>
<evidence type="ECO:0000313" key="2">
    <source>
        <dbReference type="EMBL" id="KAG5639858.1"/>
    </source>
</evidence>
<evidence type="ECO:0000313" key="3">
    <source>
        <dbReference type="Proteomes" id="UP000775547"/>
    </source>
</evidence>
<accession>A0A9P7G0K1</accession>
<dbReference type="EMBL" id="JABCKV010001846">
    <property type="protein sequence ID" value="KAG5639858.1"/>
    <property type="molecule type" value="Genomic_DNA"/>
</dbReference>
<name>A0A9P7G0K1_9AGAR</name>
<evidence type="ECO:0000256" key="1">
    <source>
        <dbReference type="SAM" id="MobiDB-lite"/>
    </source>
</evidence>
<feature type="region of interest" description="Disordered" evidence="1">
    <location>
        <begin position="187"/>
        <end position="225"/>
    </location>
</feature>
<comment type="caution">
    <text evidence="2">The sequence shown here is derived from an EMBL/GenBank/DDBJ whole genome shotgun (WGS) entry which is preliminary data.</text>
</comment>
<proteinExistence type="predicted"/>
<keyword evidence="3" id="KW-1185">Reference proteome</keyword>
<sequence length="272" mass="28857">QAEELQKKLEAARANLSAELGETRKRPMSPSMEHLPAKKGKLPEGDASDVSTLSSFSKEDGPVSGHPDQSEAATASLLLGRQVSELAGSLSESLAHLNTHAPKARAPAVASMSSAGITDPVPSQPLGSSMAPVVPTSSLPPPGNPSDAIHSKFKLDVLKEDFTHTLNQHIADGKLITFGHDNMNSKEVKNTEEKEEGSRQGCDEVGKEKGRKAGNLGKNEMKGKEKAVETAVEKVGIMLKHNITQVNAGKEKNLLKAIRAFLDHGKVTSPTL</sequence>
<dbReference type="Proteomes" id="UP000775547">
    <property type="component" value="Unassembled WGS sequence"/>
</dbReference>